<sequence>MDLAAFYVAQANGLVEMLGISHATMHVHAGMALYVGAKFMLRTRRASAYALLTVIHAELANELLDFLHYGSLRLEDTLADIALTLLWPVLDYGVTRYRRKRWRGESALRRPAPSDATDLLASLRRAA</sequence>
<evidence type="ECO:0000313" key="2">
    <source>
        <dbReference type="EMBL" id="BBD99736.1"/>
    </source>
</evidence>
<keyword evidence="3" id="KW-1185">Reference proteome</keyword>
<dbReference type="EMBL" id="AP018664">
    <property type="protein sequence ID" value="BBD99736.1"/>
    <property type="molecule type" value="Genomic_DNA"/>
</dbReference>
<keyword evidence="1" id="KW-0472">Membrane</keyword>
<dbReference type="Proteomes" id="UP000279959">
    <property type="component" value="Chromosome"/>
</dbReference>
<dbReference type="KEGG" id="sami:SAMIE_1032370"/>
<protein>
    <recommendedName>
        <fullName evidence="4">DUF2809 domain-containing protein</fullName>
    </recommendedName>
</protein>
<evidence type="ECO:0000313" key="3">
    <source>
        <dbReference type="Proteomes" id="UP000279959"/>
    </source>
</evidence>
<evidence type="ECO:0008006" key="4">
    <source>
        <dbReference type="Google" id="ProtNLM"/>
    </source>
</evidence>
<evidence type="ECO:0000256" key="1">
    <source>
        <dbReference type="SAM" id="Phobius"/>
    </source>
</evidence>
<organism evidence="2 3">
    <name type="scientific">Sphingobium amiense</name>
    <dbReference type="NCBI Taxonomy" id="135719"/>
    <lineage>
        <taxon>Bacteria</taxon>
        <taxon>Pseudomonadati</taxon>
        <taxon>Pseudomonadota</taxon>
        <taxon>Alphaproteobacteria</taxon>
        <taxon>Sphingomonadales</taxon>
        <taxon>Sphingomonadaceae</taxon>
        <taxon>Sphingobium</taxon>
    </lineage>
</organism>
<dbReference type="AlphaFoldDB" id="A0A494W8S6"/>
<keyword evidence="1" id="KW-1133">Transmembrane helix</keyword>
<feature type="transmembrane region" description="Helical" evidence="1">
    <location>
        <begin position="20"/>
        <end position="37"/>
    </location>
</feature>
<dbReference type="RefSeq" id="WP_066701103.1">
    <property type="nucleotide sequence ID" value="NZ_AP018664.1"/>
</dbReference>
<reference evidence="2 3" key="1">
    <citation type="submission" date="2018-05" db="EMBL/GenBank/DDBJ databases">
        <title>Complete Genome Sequence of the Nonylphenol-Degrading Bacterium Sphingobium amiense DSM 16289T.</title>
        <authorList>
            <person name="Ootsuka M."/>
            <person name="Nishizawa T."/>
            <person name="Ohta H."/>
        </authorList>
    </citation>
    <scope>NUCLEOTIDE SEQUENCE [LARGE SCALE GENOMIC DNA]</scope>
    <source>
        <strain evidence="2 3">DSM 16289</strain>
    </source>
</reference>
<name>A0A494W8S6_9SPHN</name>
<keyword evidence="1" id="KW-0812">Transmembrane</keyword>
<proteinExistence type="predicted"/>
<accession>A0A494W8S6</accession>
<gene>
    <name evidence="2" type="ORF">SAMIE_1032370</name>
</gene>